<organism evidence="2 3">
    <name type="scientific">Cellulomonas carbonis T26</name>
    <dbReference type="NCBI Taxonomy" id="947969"/>
    <lineage>
        <taxon>Bacteria</taxon>
        <taxon>Bacillati</taxon>
        <taxon>Actinomycetota</taxon>
        <taxon>Actinomycetes</taxon>
        <taxon>Micrococcales</taxon>
        <taxon>Cellulomonadaceae</taxon>
        <taxon>Cellulomonas</taxon>
    </lineage>
</organism>
<dbReference type="AlphaFoldDB" id="A0A0A0BPX5"/>
<accession>A0A0A0BPX5</accession>
<feature type="transmembrane region" description="Helical" evidence="1">
    <location>
        <begin position="21"/>
        <end position="39"/>
    </location>
</feature>
<evidence type="ECO:0000313" key="2">
    <source>
        <dbReference type="EMBL" id="KGM10006.1"/>
    </source>
</evidence>
<proteinExistence type="predicted"/>
<feature type="transmembrane region" description="Helical" evidence="1">
    <location>
        <begin position="78"/>
        <end position="102"/>
    </location>
</feature>
<dbReference type="EMBL" id="AXCY01000067">
    <property type="protein sequence ID" value="KGM10006.1"/>
    <property type="molecule type" value="Genomic_DNA"/>
</dbReference>
<dbReference type="Proteomes" id="UP000029839">
    <property type="component" value="Unassembled WGS sequence"/>
</dbReference>
<keyword evidence="3" id="KW-1185">Reference proteome</keyword>
<dbReference type="Pfam" id="PF10825">
    <property type="entry name" value="DUF2752"/>
    <property type="match status" value="1"/>
</dbReference>
<feature type="transmembrane region" description="Helical" evidence="1">
    <location>
        <begin position="123"/>
        <end position="145"/>
    </location>
</feature>
<evidence type="ECO:0000313" key="3">
    <source>
        <dbReference type="Proteomes" id="UP000029839"/>
    </source>
</evidence>
<evidence type="ECO:0000256" key="1">
    <source>
        <dbReference type="SAM" id="Phobius"/>
    </source>
</evidence>
<protein>
    <submittedName>
        <fullName evidence="2">Membrane protein</fullName>
    </submittedName>
</protein>
<reference evidence="2 3" key="2">
    <citation type="journal article" date="2015" name="Stand. Genomic Sci.">
        <title>Draft genome sequence of Cellulomonas carbonis T26(T) and comparative analysis of six Cellulomonas genomes.</title>
        <authorList>
            <person name="Zhuang W."/>
            <person name="Zhang S."/>
            <person name="Xia X."/>
            <person name="Wang G."/>
        </authorList>
    </citation>
    <scope>NUCLEOTIDE SEQUENCE [LARGE SCALE GENOMIC DNA]</scope>
    <source>
        <strain evidence="2 3">T26</strain>
    </source>
</reference>
<dbReference type="InterPro" id="IPR021215">
    <property type="entry name" value="DUF2752"/>
</dbReference>
<gene>
    <name evidence="2" type="ORF">N868_17370</name>
</gene>
<comment type="caution">
    <text evidence="2">The sequence shown here is derived from an EMBL/GenBank/DDBJ whole genome shotgun (WGS) entry which is preliminary data.</text>
</comment>
<reference evidence="2 3" key="1">
    <citation type="submission" date="2013-08" db="EMBL/GenBank/DDBJ databases">
        <title>Genome sequencing of Cellulomonas carbonis T26.</title>
        <authorList>
            <person name="Chen F."/>
            <person name="Li Y."/>
            <person name="Wang G."/>
        </authorList>
    </citation>
    <scope>NUCLEOTIDE SEQUENCE [LARGE SCALE GENOMIC DNA]</scope>
    <source>
        <strain evidence="2 3">T26</strain>
    </source>
</reference>
<name>A0A0A0BPX5_9CELL</name>
<keyword evidence="1" id="KW-0812">Transmembrane</keyword>
<keyword evidence="1" id="KW-1133">Transmembrane helix</keyword>
<sequence length="148" mass="15578">MAVEVVAAAPGRTLSRAASRTAPVAVAAGAVAALGYLRVVSPYETGNYPTCPTLALTGLYCPGCGSLRALHELANLDAAGAVAMNPLLLVAVPVLVVSWFLWARRTWTGRRRQRLAPPWALRLLLVVVVLHGVLRNVPALAPWLAPGL</sequence>
<keyword evidence="1" id="KW-0472">Membrane</keyword>